<evidence type="ECO:0000259" key="5">
    <source>
        <dbReference type="PROSITE" id="PS50977"/>
    </source>
</evidence>
<protein>
    <submittedName>
        <fullName evidence="6">TetR family transcriptional regulator</fullName>
    </submittedName>
</protein>
<sequence>MNRADDARRGDALPPRPRKYDAAGTRTALLSAAALRFARYGYDGCGVRDIAKDAGVDAALVYRYFGSKKGLFDTVSGNTASVFEPLRHLPLDEVSGWICELVSKAPTEEQAPHPLLTKLRSANREESLGRLREDIAEVFSERFARRLGGEDAEVRAELLGAWMMGITLMRLSIRSPALSAASHDTLLRYLQAGLDPLLHTCCPEAGNEGGGEGR</sequence>
<name>A0ABY9URN9_9ACTN</name>
<dbReference type="InterPro" id="IPR036271">
    <property type="entry name" value="Tet_transcr_reg_TetR-rel_C_sf"/>
</dbReference>
<feature type="domain" description="HTH tetR-type" evidence="5">
    <location>
        <begin position="23"/>
        <end position="83"/>
    </location>
</feature>
<dbReference type="InterPro" id="IPR041678">
    <property type="entry name" value="TetR_C_16"/>
</dbReference>
<keyword evidence="3" id="KW-0804">Transcription</keyword>
<dbReference type="PROSITE" id="PS50977">
    <property type="entry name" value="HTH_TETR_2"/>
    <property type="match status" value="1"/>
</dbReference>
<feature type="DNA-binding region" description="H-T-H motif" evidence="4">
    <location>
        <begin position="46"/>
        <end position="65"/>
    </location>
</feature>
<dbReference type="InterPro" id="IPR009057">
    <property type="entry name" value="Homeodomain-like_sf"/>
</dbReference>
<dbReference type="Pfam" id="PF00440">
    <property type="entry name" value="TetR_N"/>
    <property type="match status" value="1"/>
</dbReference>
<keyword evidence="2 4" id="KW-0238">DNA-binding</keyword>
<organism evidence="6 7">
    <name type="scientific">Streptomyces luomodiensis</name>
    <dbReference type="NCBI Taxonomy" id="3026192"/>
    <lineage>
        <taxon>Bacteria</taxon>
        <taxon>Bacillati</taxon>
        <taxon>Actinomycetota</taxon>
        <taxon>Actinomycetes</taxon>
        <taxon>Kitasatosporales</taxon>
        <taxon>Streptomycetaceae</taxon>
        <taxon>Streptomyces</taxon>
    </lineage>
</organism>
<dbReference type="InterPro" id="IPR050109">
    <property type="entry name" value="HTH-type_TetR-like_transc_reg"/>
</dbReference>
<evidence type="ECO:0000256" key="3">
    <source>
        <dbReference type="ARBA" id="ARBA00023163"/>
    </source>
</evidence>
<dbReference type="PANTHER" id="PTHR30055">
    <property type="entry name" value="HTH-TYPE TRANSCRIPTIONAL REGULATOR RUTR"/>
    <property type="match status" value="1"/>
</dbReference>
<keyword evidence="1" id="KW-0805">Transcription regulation</keyword>
<dbReference type="Gene3D" id="1.10.357.10">
    <property type="entry name" value="Tetracycline Repressor, domain 2"/>
    <property type="match status" value="1"/>
</dbReference>
<proteinExistence type="predicted"/>
<gene>
    <name evidence="6" type="ORF">PS467_06005</name>
</gene>
<dbReference type="PANTHER" id="PTHR30055:SF234">
    <property type="entry name" value="HTH-TYPE TRANSCRIPTIONAL REGULATOR BETI"/>
    <property type="match status" value="1"/>
</dbReference>
<evidence type="ECO:0000313" key="6">
    <source>
        <dbReference type="EMBL" id="WNE94931.1"/>
    </source>
</evidence>
<evidence type="ECO:0000256" key="1">
    <source>
        <dbReference type="ARBA" id="ARBA00023015"/>
    </source>
</evidence>
<dbReference type="InterPro" id="IPR001647">
    <property type="entry name" value="HTH_TetR"/>
</dbReference>
<dbReference type="RefSeq" id="WP_311034329.1">
    <property type="nucleotide sequence ID" value="NZ_CP117522.1"/>
</dbReference>
<evidence type="ECO:0000256" key="4">
    <source>
        <dbReference type="PROSITE-ProRule" id="PRU00335"/>
    </source>
</evidence>
<dbReference type="SUPFAM" id="SSF48498">
    <property type="entry name" value="Tetracyclin repressor-like, C-terminal domain"/>
    <property type="match status" value="1"/>
</dbReference>
<evidence type="ECO:0000313" key="7">
    <source>
        <dbReference type="Proteomes" id="UP001305606"/>
    </source>
</evidence>
<dbReference type="Pfam" id="PF17920">
    <property type="entry name" value="TetR_C_16"/>
    <property type="match status" value="1"/>
</dbReference>
<evidence type="ECO:0000256" key="2">
    <source>
        <dbReference type="ARBA" id="ARBA00023125"/>
    </source>
</evidence>
<dbReference type="EMBL" id="CP117522">
    <property type="protein sequence ID" value="WNE94931.1"/>
    <property type="molecule type" value="Genomic_DNA"/>
</dbReference>
<dbReference type="PRINTS" id="PR00455">
    <property type="entry name" value="HTHTETR"/>
</dbReference>
<keyword evidence="7" id="KW-1185">Reference proteome</keyword>
<reference evidence="6 7" key="1">
    <citation type="submission" date="2023-02" db="EMBL/GenBank/DDBJ databases">
        <title>Streptomyces sp. SCA4-21 with antifungal activity against Fusarium oxysporum f. sp. cubense, Streptomyces sp. SCA2-17 with antifungal activity against Fusarium oxysporum f. sp. cubense.</title>
        <authorList>
            <person name="Qi D."/>
        </authorList>
    </citation>
    <scope>NUCLEOTIDE SEQUENCE [LARGE SCALE GENOMIC DNA]</scope>
    <source>
        <strain evidence="6 7">SCA4-21</strain>
    </source>
</reference>
<dbReference type="SUPFAM" id="SSF46689">
    <property type="entry name" value="Homeodomain-like"/>
    <property type="match status" value="1"/>
</dbReference>
<dbReference type="Proteomes" id="UP001305606">
    <property type="component" value="Chromosome"/>
</dbReference>
<accession>A0ABY9URN9</accession>